<keyword evidence="3" id="KW-1185">Reference proteome</keyword>
<dbReference type="Proteomes" id="UP000184447">
    <property type="component" value="Unassembled WGS sequence"/>
</dbReference>
<dbReference type="RefSeq" id="WP_073338196.1">
    <property type="nucleotide sequence ID" value="NZ_FQXM01000009.1"/>
</dbReference>
<feature type="transmembrane region" description="Helical" evidence="1">
    <location>
        <begin position="81"/>
        <end position="107"/>
    </location>
</feature>
<evidence type="ECO:0000313" key="2">
    <source>
        <dbReference type="EMBL" id="SHH66344.1"/>
    </source>
</evidence>
<keyword evidence="1" id="KW-1133">Transmembrane helix</keyword>
<feature type="transmembrane region" description="Helical" evidence="1">
    <location>
        <begin position="200"/>
        <end position="223"/>
    </location>
</feature>
<dbReference type="OrthoDB" id="9955818at2"/>
<organism evidence="2 3">
    <name type="scientific">Clostridium grantii DSM 8605</name>
    <dbReference type="NCBI Taxonomy" id="1121316"/>
    <lineage>
        <taxon>Bacteria</taxon>
        <taxon>Bacillati</taxon>
        <taxon>Bacillota</taxon>
        <taxon>Clostridia</taxon>
        <taxon>Eubacteriales</taxon>
        <taxon>Clostridiaceae</taxon>
        <taxon>Clostridium</taxon>
    </lineage>
</organism>
<evidence type="ECO:0008006" key="4">
    <source>
        <dbReference type="Google" id="ProtNLM"/>
    </source>
</evidence>
<evidence type="ECO:0000313" key="3">
    <source>
        <dbReference type="Proteomes" id="UP000184447"/>
    </source>
</evidence>
<dbReference type="AlphaFoldDB" id="A0A1M5UTT0"/>
<reference evidence="2 3" key="1">
    <citation type="submission" date="2016-11" db="EMBL/GenBank/DDBJ databases">
        <authorList>
            <person name="Jaros S."/>
            <person name="Januszkiewicz K."/>
            <person name="Wedrychowicz H."/>
        </authorList>
    </citation>
    <scope>NUCLEOTIDE SEQUENCE [LARGE SCALE GENOMIC DNA]</scope>
    <source>
        <strain evidence="2 3">DSM 8605</strain>
    </source>
</reference>
<dbReference type="EMBL" id="FQXM01000009">
    <property type="protein sequence ID" value="SHH66344.1"/>
    <property type="molecule type" value="Genomic_DNA"/>
</dbReference>
<feature type="transmembrane region" description="Helical" evidence="1">
    <location>
        <begin position="152"/>
        <end position="169"/>
    </location>
</feature>
<gene>
    <name evidence="2" type="ORF">SAMN02745207_01893</name>
</gene>
<protein>
    <recommendedName>
        <fullName evidence="4">ABC-2 family transporter protein</fullName>
    </recommendedName>
</protein>
<feature type="transmembrane region" description="Helical" evidence="1">
    <location>
        <begin position="36"/>
        <end position="60"/>
    </location>
</feature>
<evidence type="ECO:0000256" key="1">
    <source>
        <dbReference type="SAM" id="Phobius"/>
    </source>
</evidence>
<feature type="transmembrane region" description="Helical" evidence="1">
    <location>
        <begin position="119"/>
        <end position="145"/>
    </location>
</feature>
<keyword evidence="1" id="KW-0472">Membrane</keyword>
<accession>A0A1M5UTT0</accession>
<dbReference type="STRING" id="1121316.SAMN02745207_01893"/>
<name>A0A1M5UTT0_9CLOT</name>
<keyword evidence="1" id="KW-0812">Transmembrane</keyword>
<proteinExistence type="predicted"/>
<sequence>MLNRFWDFQKLLVNLADFDGERKSGLLKSFFTGMSAFFLSAILGYGPVTFLPLMVGLLMIRHIVHAESELLDTLPVAKIYTIVNMYLFMILAILFGHFIFMIIFPILDIPNLKVIVSLIYGWKVALLLFLTCIVIMSIFIPIFFIKKKIIRWPLCFISYLGILIYLVSYKQRTFPILLETRYGYIDYMKILVDMNNLNNILFYLLALAVIGLPVSIGISYRLYRGKRC</sequence>